<gene>
    <name evidence="2" type="primary">DNAH3</name>
    <name evidence="2" type="ORF">CEXT_41511</name>
</gene>
<dbReference type="Pfam" id="PF12777">
    <property type="entry name" value="MT"/>
    <property type="match status" value="1"/>
</dbReference>
<evidence type="ECO:0000259" key="1">
    <source>
        <dbReference type="Pfam" id="PF12777"/>
    </source>
</evidence>
<dbReference type="InterPro" id="IPR024743">
    <property type="entry name" value="Dynein_HC_stalk"/>
</dbReference>
<sequence length="209" mass="24195">MQDQITALQPELTKKAQEIEQLMVVIESETVDVESQKELVAAEEAVANRKAADAQAIKDDCERDLAEAIPAMEAAVAALDTLKPADITLVKAMKPIYILLILQNFYSDPIDPTEFLYSDYIDRLLCRSLDTTEYFYSDLLILQHYFYSDPIDLPINPKELFYSDPIDPTDLHLFIYSYPIDLLLFRFYRACRIFIRFLSILQNFLSRLY</sequence>
<protein>
    <submittedName>
        <fullName evidence="2">Dynein heavy chain 3, axonemal</fullName>
    </submittedName>
</protein>
<organism evidence="2 3">
    <name type="scientific">Caerostris extrusa</name>
    <name type="common">Bark spider</name>
    <name type="synonym">Caerostris bankana</name>
    <dbReference type="NCBI Taxonomy" id="172846"/>
    <lineage>
        <taxon>Eukaryota</taxon>
        <taxon>Metazoa</taxon>
        <taxon>Ecdysozoa</taxon>
        <taxon>Arthropoda</taxon>
        <taxon>Chelicerata</taxon>
        <taxon>Arachnida</taxon>
        <taxon>Araneae</taxon>
        <taxon>Araneomorphae</taxon>
        <taxon>Entelegynae</taxon>
        <taxon>Araneoidea</taxon>
        <taxon>Araneidae</taxon>
        <taxon>Caerostris</taxon>
    </lineage>
</organism>
<dbReference type="InterPro" id="IPR026983">
    <property type="entry name" value="DHC"/>
</dbReference>
<accession>A0AAV4RNI1</accession>
<dbReference type="PANTHER" id="PTHR22878:SF70">
    <property type="entry name" value="DYNEIN HEAVY CHAIN 2, AXONEMAL"/>
    <property type="match status" value="1"/>
</dbReference>
<dbReference type="GO" id="GO:0030286">
    <property type="term" value="C:dynein complex"/>
    <property type="evidence" value="ECO:0007669"/>
    <property type="project" value="InterPro"/>
</dbReference>
<dbReference type="PANTHER" id="PTHR22878">
    <property type="entry name" value="DYNEIN HEAVY CHAIN 6, AXONEMAL-LIKE-RELATED"/>
    <property type="match status" value="1"/>
</dbReference>
<comment type="caution">
    <text evidence="2">The sequence shown here is derived from an EMBL/GenBank/DDBJ whole genome shotgun (WGS) entry which is preliminary data.</text>
</comment>
<name>A0AAV4RNI1_CAEEX</name>
<dbReference type="EMBL" id="BPLR01008181">
    <property type="protein sequence ID" value="GIY22664.1"/>
    <property type="molecule type" value="Genomic_DNA"/>
</dbReference>
<feature type="domain" description="Dynein heavy chain coiled coil stalk" evidence="1">
    <location>
        <begin position="5"/>
        <end position="93"/>
    </location>
</feature>
<dbReference type="Proteomes" id="UP001054945">
    <property type="component" value="Unassembled WGS sequence"/>
</dbReference>
<dbReference type="AlphaFoldDB" id="A0AAV4RNI1"/>
<reference evidence="2 3" key="1">
    <citation type="submission" date="2021-06" db="EMBL/GenBank/DDBJ databases">
        <title>Caerostris extrusa draft genome.</title>
        <authorList>
            <person name="Kono N."/>
            <person name="Arakawa K."/>
        </authorList>
    </citation>
    <scope>NUCLEOTIDE SEQUENCE [LARGE SCALE GENOMIC DNA]</scope>
</reference>
<dbReference type="GO" id="GO:0045505">
    <property type="term" value="F:dynein intermediate chain binding"/>
    <property type="evidence" value="ECO:0007669"/>
    <property type="project" value="InterPro"/>
</dbReference>
<keyword evidence="3" id="KW-1185">Reference proteome</keyword>
<evidence type="ECO:0000313" key="3">
    <source>
        <dbReference type="Proteomes" id="UP001054945"/>
    </source>
</evidence>
<proteinExistence type="predicted"/>
<dbReference type="GO" id="GO:0007018">
    <property type="term" value="P:microtubule-based movement"/>
    <property type="evidence" value="ECO:0007669"/>
    <property type="project" value="InterPro"/>
</dbReference>
<dbReference type="Gene3D" id="1.20.920.20">
    <property type="match status" value="1"/>
</dbReference>
<dbReference type="GO" id="GO:0051959">
    <property type="term" value="F:dynein light intermediate chain binding"/>
    <property type="evidence" value="ECO:0007669"/>
    <property type="project" value="InterPro"/>
</dbReference>
<evidence type="ECO:0000313" key="2">
    <source>
        <dbReference type="EMBL" id="GIY22664.1"/>
    </source>
</evidence>